<dbReference type="PANTHER" id="PTHR46082">
    <property type="entry name" value="ATP/GTP-BINDING PROTEIN-RELATED"/>
    <property type="match status" value="1"/>
</dbReference>
<feature type="compositionally biased region" description="Low complexity" evidence="1">
    <location>
        <begin position="1"/>
        <end position="14"/>
    </location>
</feature>
<dbReference type="Proteomes" id="UP001610563">
    <property type="component" value="Unassembled WGS sequence"/>
</dbReference>
<dbReference type="PANTHER" id="PTHR46082:SF11">
    <property type="entry name" value="AAA+ ATPASE DOMAIN-CONTAINING PROTEIN-RELATED"/>
    <property type="match status" value="1"/>
</dbReference>
<dbReference type="SUPFAM" id="SSF53167">
    <property type="entry name" value="Purine and uridine phosphorylases"/>
    <property type="match status" value="1"/>
</dbReference>
<dbReference type="InterPro" id="IPR000845">
    <property type="entry name" value="Nucleoside_phosphorylase_d"/>
</dbReference>
<sequence length="599" mass="66305">MWSRYSKSLSSLSQRKPENDQKRCRDLLQTQRQSLGFRQLEKIKIDCSFLPTSTWGLLGDCPASPAWLLYLQFQFSQPPDCKIATANIELLFEKTTSSSNELVREQKLGPILTEYFGPQRAHGSLVNHHADRPNAHHSPFVLKSSTEAGVAYSQDANSQWSLHGYTWPVERDGSGLHRRAEWVVTEGSHPHTAVLHRDQLRVGLVLLHDSDPFTISVRIDGQLQGAQRWLKFSRSPDPARNASIRVLPSAHQAPLDAVAESLNKDMTELLLHGDRSSPYALKGSGLETYQKIVSPQISRDKLETYPTTQSALQTASKTCDDYMVGWICALPLEMAAAKGMLDEIHPYLPMSPGDHNNYLLGRIGAHNIAVACLPAGVYGTTSAATVATQMLATFPFIRISLMVGIGAGVPSSEVDIRLGDVVVSKPTGTLGGVVQYDLARTLAGGSFSRVGSLNKPPQVLLTTLARLEAEHMVSGHQLAQLMSDMVARHPAMERFTRRRQDYLFKADYLHETSNHSCKSCDSSQCVPRPPRDMDIPTIHYGCIASGNQVMRCGETRDRLARELGIICFEMEAAGLMDTFPCLVIRGICDYADSHKNKEW</sequence>
<keyword evidence="4" id="KW-1185">Reference proteome</keyword>
<dbReference type="EMBL" id="JBFTWV010000003">
    <property type="protein sequence ID" value="KAL2800686.1"/>
    <property type="molecule type" value="Genomic_DNA"/>
</dbReference>
<organism evidence="3 4">
    <name type="scientific">Aspergillus keveii</name>
    <dbReference type="NCBI Taxonomy" id="714993"/>
    <lineage>
        <taxon>Eukaryota</taxon>
        <taxon>Fungi</taxon>
        <taxon>Dikarya</taxon>
        <taxon>Ascomycota</taxon>
        <taxon>Pezizomycotina</taxon>
        <taxon>Eurotiomycetes</taxon>
        <taxon>Eurotiomycetidae</taxon>
        <taxon>Eurotiales</taxon>
        <taxon>Aspergillaceae</taxon>
        <taxon>Aspergillus</taxon>
        <taxon>Aspergillus subgen. Nidulantes</taxon>
    </lineage>
</organism>
<dbReference type="Gene3D" id="3.40.50.1580">
    <property type="entry name" value="Nucleoside phosphorylase domain"/>
    <property type="match status" value="1"/>
</dbReference>
<reference evidence="3 4" key="1">
    <citation type="submission" date="2024-07" db="EMBL/GenBank/DDBJ databases">
        <title>Section-level genome sequencing and comparative genomics of Aspergillus sections Usti and Cavernicolus.</title>
        <authorList>
            <consortium name="Lawrence Berkeley National Laboratory"/>
            <person name="Nybo J.L."/>
            <person name="Vesth T.C."/>
            <person name="Theobald S."/>
            <person name="Frisvad J.C."/>
            <person name="Larsen T.O."/>
            <person name="Kjaerboelling I."/>
            <person name="Rothschild-Mancinelli K."/>
            <person name="Lyhne E.K."/>
            <person name="Kogle M.E."/>
            <person name="Barry K."/>
            <person name="Clum A."/>
            <person name="Na H."/>
            <person name="Ledsgaard L."/>
            <person name="Lin J."/>
            <person name="Lipzen A."/>
            <person name="Kuo A."/>
            <person name="Riley R."/>
            <person name="Mondo S."/>
            <person name="Labutti K."/>
            <person name="Haridas S."/>
            <person name="Pangalinan J."/>
            <person name="Salamov A.A."/>
            <person name="Simmons B.A."/>
            <person name="Magnuson J.K."/>
            <person name="Chen J."/>
            <person name="Drula E."/>
            <person name="Henrissat B."/>
            <person name="Wiebenga A."/>
            <person name="Lubbers R.J."/>
            <person name="Gomes A.C."/>
            <person name="Makela M.R."/>
            <person name="Stajich J."/>
            <person name="Grigoriev I.V."/>
            <person name="Mortensen U.H."/>
            <person name="De Vries R.P."/>
            <person name="Baker S.E."/>
            <person name="Andersen M.R."/>
        </authorList>
    </citation>
    <scope>NUCLEOTIDE SEQUENCE [LARGE SCALE GENOMIC DNA]</scope>
    <source>
        <strain evidence="3 4">CBS 209.92</strain>
    </source>
</reference>
<dbReference type="InterPro" id="IPR035994">
    <property type="entry name" value="Nucleoside_phosphorylase_sf"/>
</dbReference>
<dbReference type="Pfam" id="PF01048">
    <property type="entry name" value="PNP_UDP_1"/>
    <property type="match status" value="1"/>
</dbReference>
<proteinExistence type="predicted"/>
<gene>
    <name evidence="3" type="ORF">BJX66DRAFT_151888</name>
</gene>
<dbReference type="InterPro" id="IPR053137">
    <property type="entry name" value="NLR-like"/>
</dbReference>
<feature type="domain" description="Nucleoside phosphorylase" evidence="2">
    <location>
        <begin position="325"/>
        <end position="598"/>
    </location>
</feature>
<evidence type="ECO:0000256" key="1">
    <source>
        <dbReference type="SAM" id="MobiDB-lite"/>
    </source>
</evidence>
<comment type="caution">
    <text evidence="3">The sequence shown here is derived from an EMBL/GenBank/DDBJ whole genome shotgun (WGS) entry which is preliminary data.</text>
</comment>
<protein>
    <submittedName>
        <fullName evidence="3">Nucleoside phosphorylase domain-containing protein</fullName>
    </submittedName>
</protein>
<evidence type="ECO:0000313" key="4">
    <source>
        <dbReference type="Proteomes" id="UP001610563"/>
    </source>
</evidence>
<accession>A0ABR4GP94</accession>
<evidence type="ECO:0000259" key="2">
    <source>
        <dbReference type="Pfam" id="PF01048"/>
    </source>
</evidence>
<evidence type="ECO:0000313" key="3">
    <source>
        <dbReference type="EMBL" id="KAL2800686.1"/>
    </source>
</evidence>
<name>A0ABR4GP94_9EURO</name>
<feature type="region of interest" description="Disordered" evidence="1">
    <location>
        <begin position="1"/>
        <end position="22"/>
    </location>
</feature>